<dbReference type="Proteomes" id="UP000237631">
    <property type="component" value="Unassembled WGS sequence"/>
</dbReference>
<accession>A0A2S6BRW8</accession>
<evidence type="ECO:0000313" key="2">
    <source>
        <dbReference type="Proteomes" id="UP000237631"/>
    </source>
</evidence>
<gene>
    <name evidence="1" type="ORF">CBER1_07206</name>
</gene>
<comment type="caution">
    <text evidence="1">The sequence shown here is derived from an EMBL/GenBank/DDBJ whole genome shotgun (WGS) entry which is preliminary data.</text>
</comment>
<name>A0A2S6BRW8_9PEZI</name>
<sequence>MMGESNHELQILSFTAEQFSTSDPELSSSEPSSLCQKHSKTCTARFSRNKGWKKFFIKHKPGERIVPNKNQASELRYDAGEEIAGYKNAYLQVNSEAENTALKKYKSKHGTHSNIATLKIKVDTPEDEQEDEINRVFEEAAKQFKEKVG</sequence>
<dbReference type="OrthoDB" id="4387771at2759"/>
<proteinExistence type="predicted"/>
<protein>
    <submittedName>
        <fullName evidence="1">Uncharacterized protein</fullName>
    </submittedName>
</protein>
<dbReference type="EMBL" id="PNEN01001790">
    <property type="protein sequence ID" value="PPJ50233.1"/>
    <property type="molecule type" value="Genomic_DNA"/>
</dbReference>
<evidence type="ECO:0000313" key="1">
    <source>
        <dbReference type="EMBL" id="PPJ50233.1"/>
    </source>
</evidence>
<organism evidence="1 2">
    <name type="scientific">Cercospora berteroae</name>
    <dbReference type="NCBI Taxonomy" id="357750"/>
    <lineage>
        <taxon>Eukaryota</taxon>
        <taxon>Fungi</taxon>
        <taxon>Dikarya</taxon>
        <taxon>Ascomycota</taxon>
        <taxon>Pezizomycotina</taxon>
        <taxon>Dothideomycetes</taxon>
        <taxon>Dothideomycetidae</taxon>
        <taxon>Mycosphaerellales</taxon>
        <taxon>Mycosphaerellaceae</taxon>
        <taxon>Cercospora</taxon>
    </lineage>
</organism>
<reference evidence="2" key="1">
    <citation type="journal article" date="2017" name="bioRxiv">
        <title>Conservation of a gene cluster reveals novel cercosporin biosynthetic mechanisms and extends production to the genus Colletotrichum.</title>
        <authorList>
            <person name="de Jonge R."/>
            <person name="Ebert M.K."/>
            <person name="Huitt-Roehl C.R."/>
            <person name="Pal P."/>
            <person name="Suttle J.C."/>
            <person name="Spanner R.E."/>
            <person name="Neubauer J.D."/>
            <person name="Jurick W.M.II."/>
            <person name="Stott K.A."/>
            <person name="Secor G.A."/>
            <person name="Thomma B.P.H.J."/>
            <person name="Van de Peer Y."/>
            <person name="Townsend C.A."/>
            <person name="Bolton M.D."/>
        </authorList>
    </citation>
    <scope>NUCLEOTIDE SEQUENCE [LARGE SCALE GENOMIC DNA]</scope>
    <source>
        <strain evidence="2">CBS538.71</strain>
    </source>
</reference>
<keyword evidence="2" id="KW-1185">Reference proteome</keyword>
<dbReference type="AlphaFoldDB" id="A0A2S6BRW8"/>